<evidence type="ECO:0000313" key="2">
    <source>
        <dbReference type="EMBL" id="GFR40423.1"/>
    </source>
</evidence>
<reference evidence="2 3" key="1">
    <citation type="journal article" date="2021" name="Sci. Rep.">
        <title>Genome sequencing of the multicellular alga Astrephomene provides insights into convergent evolution of germ-soma differentiation.</title>
        <authorList>
            <person name="Yamashita S."/>
            <person name="Yamamoto K."/>
            <person name="Matsuzaki R."/>
            <person name="Suzuki S."/>
            <person name="Yamaguchi H."/>
            <person name="Hirooka S."/>
            <person name="Minakuchi Y."/>
            <person name="Miyagishima S."/>
            <person name="Kawachi M."/>
            <person name="Toyoda A."/>
            <person name="Nozaki H."/>
        </authorList>
    </citation>
    <scope>NUCLEOTIDE SEQUENCE [LARGE SCALE GENOMIC DNA]</scope>
    <source>
        <strain evidence="2 3">NIES-4017</strain>
    </source>
</reference>
<accession>A0AAD3DF25</accession>
<keyword evidence="3" id="KW-1185">Reference proteome</keyword>
<keyword evidence="1" id="KW-0472">Membrane</keyword>
<feature type="transmembrane region" description="Helical" evidence="1">
    <location>
        <begin position="237"/>
        <end position="257"/>
    </location>
</feature>
<gene>
    <name evidence="2" type="ORF">Agub_g997</name>
</gene>
<feature type="transmembrane region" description="Helical" evidence="1">
    <location>
        <begin position="269"/>
        <end position="288"/>
    </location>
</feature>
<protein>
    <submittedName>
        <fullName evidence="2">Uncharacterized protein</fullName>
    </submittedName>
</protein>
<evidence type="ECO:0000313" key="3">
    <source>
        <dbReference type="Proteomes" id="UP001054857"/>
    </source>
</evidence>
<name>A0AAD3DF25_9CHLO</name>
<dbReference type="AlphaFoldDB" id="A0AAD3DF25"/>
<organism evidence="2 3">
    <name type="scientific">Astrephomene gubernaculifera</name>
    <dbReference type="NCBI Taxonomy" id="47775"/>
    <lineage>
        <taxon>Eukaryota</taxon>
        <taxon>Viridiplantae</taxon>
        <taxon>Chlorophyta</taxon>
        <taxon>core chlorophytes</taxon>
        <taxon>Chlorophyceae</taxon>
        <taxon>CS clade</taxon>
        <taxon>Chlamydomonadales</taxon>
        <taxon>Astrephomenaceae</taxon>
        <taxon>Astrephomene</taxon>
    </lineage>
</organism>
<proteinExistence type="predicted"/>
<keyword evidence="1" id="KW-1133">Transmembrane helix</keyword>
<dbReference type="Proteomes" id="UP001054857">
    <property type="component" value="Unassembled WGS sequence"/>
</dbReference>
<evidence type="ECO:0000256" key="1">
    <source>
        <dbReference type="SAM" id="Phobius"/>
    </source>
</evidence>
<keyword evidence="1" id="KW-0812">Transmembrane</keyword>
<dbReference type="EMBL" id="BMAR01000001">
    <property type="protein sequence ID" value="GFR40423.1"/>
    <property type="molecule type" value="Genomic_DNA"/>
</dbReference>
<sequence>MAGALQRPNGFVACAIDWPSASRHRSGCCRQHPFHQPGLSAGPRGKRSKDHSAIPIASSSSFLWWCGSGARELKALMVPDPGKAPLPSWDDSAEPARPSAPAAAAATVTASAAALAPTADAAYADLAANVASEAVQGSAGGAVSHANYASAGSVLSSVLSSLEDADVRRSSLGSGSSVDGESEGEMCVLVSDPAGDVQMVCASDPSHPVSLAERAVVSPLLPASLLRDVEARLGADLATLGLTVLFAVGFISLEFGINDLIEIYWGDSTLADVVCVAAGLALVFWVRLSRVRIMRLDRWR</sequence>
<comment type="caution">
    <text evidence="2">The sequence shown here is derived from an EMBL/GenBank/DDBJ whole genome shotgun (WGS) entry which is preliminary data.</text>
</comment>